<evidence type="ECO:0000256" key="7">
    <source>
        <dbReference type="ARBA" id="ARBA00023006"/>
    </source>
</evidence>
<accession>A0AAV5RQ90</accession>
<evidence type="ECO:0000256" key="8">
    <source>
        <dbReference type="ARBA" id="ARBA00023121"/>
    </source>
</evidence>
<dbReference type="CDD" id="cd06867">
    <property type="entry name" value="PX_SNX41_42"/>
    <property type="match status" value="1"/>
</dbReference>
<dbReference type="GO" id="GO:0015031">
    <property type="term" value="P:protein transport"/>
    <property type="evidence" value="ECO:0007669"/>
    <property type="project" value="UniProtKB-KW"/>
</dbReference>
<dbReference type="PANTHER" id="PTHR46979">
    <property type="entry name" value="SORTING NEXIN-41"/>
    <property type="match status" value="1"/>
</dbReference>
<keyword evidence="7" id="KW-0072">Autophagy</keyword>
<name>A0AAV5RQ90_MAUHU</name>
<evidence type="ECO:0000313" key="13">
    <source>
        <dbReference type="EMBL" id="GMM53701.1"/>
    </source>
</evidence>
<dbReference type="EMBL" id="BTGD01000001">
    <property type="protein sequence ID" value="GMM53701.1"/>
    <property type="molecule type" value="Genomic_DNA"/>
</dbReference>
<feature type="compositionally biased region" description="Basic and acidic residues" evidence="11">
    <location>
        <begin position="22"/>
        <end position="39"/>
    </location>
</feature>
<evidence type="ECO:0000256" key="3">
    <source>
        <dbReference type="ARBA" id="ARBA00010883"/>
    </source>
</evidence>
<reference evidence="13 14" key="1">
    <citation type="journal article" date="2023" name="Elife">
        <title>Identification of key yeast species and microbe-microbe interactions impacting larval growth of Drosophila in the wild.</title>
        <authorList>
            <person name="Mure A."/>
            <person name="Sugiura Y."/>
            <person name="Maeda R."/>
            <person name="Honda K."/>
            <person name="Sakurai N."/>
            <person name="Takahashi Y."/>
            <person name="Watada M."/>
            <person name="Katoh T."/>
            <person name="Gotoh A."/>
            <person name="Gotoh Y."/>
            <person name="Taniguchi I."/>
            <person name="Nakamura K."/>
            <person name="Hayashi T."/>
            <person name="Katayama T."/>
            <person name="Uemura T."/>
            <person name="Hattori Y."/>
        </authorList>
    </citation>
    <scope>NUCLEOTIDE SEQUENCE [LARGE SCALE GENOMIC DNA]</scope>
    <source>
        <strain evidence="13 14">KH-74</strain>
    </source>
</reference>
<evidence type="ECO:0000259" key="12">
    <source>
        <dbReference type="PROSITE" id="PS50195"/>
    </source>
</evidence>
<keyword evidence="8" id="KW-0446">Lipid-binding</keyword>
<feature type="region of interest" description="Disordered" evidence="11">
    <location>
        <begin position="183"/>
        <end position="202"/>
    </location>
</feature>
<sequence>MAKKKHPATQQSERQSNLAQDSNKERSVPLKSSIHDDQTHPQNNSDADKQGLKDGTSDKTTNNNSNKRGSTGSRDDIVTPNAKDVSIQEAKSPSKDIDIPSIEDDDDISIVEGRMVHTDIIETNNPFIEAQNHENGTDSSKSNLTATQRNQNIPNPNQKYSASNVDVDDDSLVASVSLQNPPLIKGKVPSKPRKLEKTPQTSKIVNKSVASNHSGTSQSIQILEVNKISEGQGRAYVAYSIKYGDSVVKRRYSDFESLRNILVKLFPITLIPPIPKKEGIKTYGKAIAGTTGSRFILPSEDMGSIDLSNSVIGENVPGSEETFIRHRIHMLTIFLNKVMNDPEVSKTSIITDFLEPNNVSWTEFVASSATFSSLPKSILNCNPMDPTNTSRIYVSLPTPSTTQLIIPKEVRSVSNGSVSRKDPFDVVEQEYKRYESLLSDGIYKHNKKITSSLYGLKNDYRDVSTAAGCFESPNNSDVLIERYLSGISDLYEERNVLLENLVSGLHYSVDEPFVETVGMVNSARDLIRFRKLKASQNDMIQKSLDSKKKQLTKLVAENSRFGHMDEAIAHEPTATQVNSQSRGSSSESYSGKLFNRFNKIASFVKDSVSYPEVSPSVAISDLKRETEELEGFLKVTRPDLDVITDVIQHEQLPKFQNENSEEVGDILKCQAKLMRAYAEKNLELWKQLKEQQNAL</sequence>
<dbReference type="AlphaFoldDB" id="A0AAV5RQ90"/>
<proteinExistence type="inferred from homology"/>
<dbReference type="SMART" id="SM00312">
    <property type="entry name" value="PX"/>
    <property type="match status" value="1"/>
</dbReference>
<keyword evidence="6" id="KW-0653">Protein transport</keyword>
<dbReference type="Pfam" id="PF00787">
    <property type="entry name" value="PX"/>
    <property type="match status" value="1"/>
</dbReference>
<dbReference type="InterPro" id="IPR051079">
    <property type="entry name" value="Sorting_Nexin_Autophagy"/>
</dbReference>
<evidence type="ECO:0000256" key="10">
    <source>
        <dbReference type="ARBA" id="ARBA00039251"/>
    </source>
</evidence>
<evidence type="ECO:0000256" key="5">
    <source>
        <dbReference type="ARBA" id="ARBA00022753"/>
    </source>
</evidence>
<dbReference type="GO" id="GO:0032266">
    <property type="term" value="F:phosphatidylinositol-3-phosphate binding"/>
    <property type="evidence" value="ECO:0007669"/>
    <property type="project" value="UniProtKB-ARBA"/>
</dbReference>
<feature type="compositionally biased region" description="Polar residues" evidence="11">
    <location>
        <begin position="137"/>
        <end position="160"/>
    </location>
</feature>
<protein>
    <recommendedName>
        <fullName evidence="10">Autophagy-related protein 20</fullName>
    </recommendedName>
</protein>
<dbReference type="GO" id="GO:0010008">
    <property type="term" value="C:endosome membrane"/>
    <property type="evidence" value="ECO:0007669"/>
    <property type="project" value="UniProtKB-SubCell"/>
</dbReference>
<evidence type="ECO:0000256" key="4">
    <source>
        <dbReference type="ARBA" id="ARBA00022448"/>
    </source>
</evidence>
<feature type="domain" description="PX" evidence="12">
    <location>
        <begin position="199"/>
        <end position="361"/>
    </location>
</feature>
<evidence type="ECO:0000256" key="9">
    <source>
        <dbReference type="ARBA" id="ARBA00023136"/>
    </source>
</evidence>
<comment type="similarity">
    <text evidence="3">Belongs to the sorting nexin family.</text>
</comment>
<evidence type="ECO:0000256" key="2">
    <source>
        <dbReference type="ARBA" id="ARBA00004623"/>
    </source>
</evidence>
<dbReference type="SUPFAM" id="SSF64268">
    <property type="entry name" value="PX domain"/>
    <property type="match status" value="1"/>
</dbReference>
<dbReference type="GO" id="GO:0005829">
    <property type="term" value="C:cytosol"/>
    <property type="evidence" value="ECO:0007669"/>
    <property type="project" value="GOC"/>
</dbReference>
<feature type="compositionally biased region" description="Polar residues" evidence="11">
    <location>
        <begin position="8"/>
        <end position="21"/>
    </location>
</feature>
<feature type="compositionally biased region" description="Low complexity" evidence="11">
    <location>
        <begin position="58"/>
        <end position="67"/>
    </location>
</feature>
<evidence type="ECO:0000256" key="11">
    <source>
        <dbReference type="SAM" id="MobiDB-lite"/>
    </source>
</evidence>
<dbReference type="GO" id="GO:0042147">
    <property type="term" value="P:retrograde transport, endosome to Golgi"/>
    <property type="evidence" value="ECO:0007669"/>
    <property type="project" value="InterPro"/>
</dbReference>
<dbReference type="GO" id="GO:0034045">
    <property type="term" value="C:phagophore assembly site membrane"/>
    <property type="evidence" value="ECO:0007669"/>
    <property type="project" value="UniProtKB-SubCell"/>
</dbReference>
<keyword evidence="9" id="KW-0472">Membrane</keyword>
<dbReference type="InterPro" id="IPR036871">
    <property type="entry name" value="PX_dom_sf"/>
</dbReference>
<dbReference type="GO" id="GO:0006914">
    <property type="term" value="P:autophagy"/>
    <property type="evidence" value="ECO:0007669"/>
    <property type="project" value="UniProtKB-KW"/>
</dbReference>
<keyword evidence="5" id="KW-0967">Endosome</keyword>
<evidence type="ECO:0000256" key="6">
    <source>
        <dbReference type="ARBA" id="ARBA00022927"/>
    </source>
</evidence>
<dbReference type="Gene3D" id="1.20.1270.60">
    <property type="entry name" value="Arfaptin homology (AH) domain/BAR domain"/>
    <property type="match status" value="1"/>
</dbReference>
<dbReference type="InterPro" id="IPR001683">
    <property type="entry name" value="PX_dom"/>
</dbReference>
<gene>
    <name evidence="13" type="ORF">DAKH74_003170</name>
</gene>
<comment type="caution">
    <text evidence="13">The sequence shown here is derived from an EMBL/GenBank/DDBJ whole genome shotgun (WGS) entry which is preliminary data.</text>
</comment>
<dbReference type="InterPro" id="IPR027267">
    <property type="entry name" value="AH/BAR_dom_sf"/>
</dbReference>
<dbReference type="PANTHER" id="PTHR46979:SF1">
    <property type="entry name" value="AUTOPHAGY-RELATED PROTEIN 20"/>
    <property type="match status" value="1"/>
</dbReference>
<organism evidence="13 14">
    <name type="scientific">Maudiozyma humilis</name>
    <name type="common">Sour dough yeast</name>
    <name type="synonym">Kazachstania humilis</name>
    <dbReference type="NCBI Taxonomy" id="51915"/>
    <lineage>
        <taxon>Eukaryota</taxon>
        <taxon>Fungi</taxon>
        <taxon>Dikarya</taxon>
        <taxon>Ascomycota</taxon>
        <taxon>Saccharomycotina</taxon>
        <taxon>Saccharomycetes</taxon>
        <taxon>Saccharomycetales</taxon>
        <taxon>Saccharomycetaceae</taxon>
        <taxon>Maudiozyma</taxon>
    </lineage>
</organism>
<dbReference type="Gene3D" id="3.30.1520.10">
    <property type="entry name" value="Phox-like domain"/>
    <property type="match status" value="1"/>
</dbReference>
<feature type="region of interest" description="Disordered" evidence="11">
    <location>
        <begin position="1"/>
        <end position="106"/>
    </location>
</feature>
<dbReference type="Proteomes" id="UP001377567">
    <property type="component" value="Unassembled WGS sequence"/>
</dbReference>
<keyword evidence="4" id="KW-0813">Transport</keyword>
<evidence type="ECO:0000256" key="1">
    <source>
        <dbReference type="ARBA" id="ARBA00004481"/>
    </source>
</evidence>
<feature type="region of interest" description="Disordered" evidence="11">
    <location>
        <begin position="130"/>
        <end position="164"/>
    </location>
</feature>
<comment type="subcellular location">
    <subcellularLocation>
        <location evidence="1">Endosome membrane</location>
        <topology evidence="1">Peripheral membrane protein</topology>
    </subcellularLocation>
    <subcellularLocation>
        <location evidence="2">Preautophagosomal structure membrane</location>
        <topology evidence="2">Peripheral membrane protein</topology>
    </subcellularLocation>
</comment>
<dbReference type="InterPro" id="IPR044106">
    <property type="entry name" value="PX_Snx41/Atg20"/>
</dbReference>
<keyword evidence="14" id="KW-1185">Reference proteome</keyword>
<feature type="compositionally biased region" description="Basic and acidic residues" evidence="11">
    <location>
        <begin position="46"/>
        <end position="57"/>
    </location>
</feature>
<dbReference type="PROSITE" id="PS50195">
    <property type="entry name" value="PX"/>
    <property type="match status" value="1"/>
</dbReference>
<evidence type="ECO:0000313" key="14">
    <source>
        <dbReference type="Proteomes" id="UP001377567"/>
    </source>
</evidence>